<evidence type="ECO:0000256" key="11">
    <source>
        <dbReference type="ARBA" id="ARBA00023286"/>
    </source>
</evidence>
<feature type="disulfide bond" evidence="15">
    <location>
        <begin position="144"/>
        <end position="165"/>
    </location>
</feature>
<feature type="binding site" evidence="14">
    <location>
        <begin position="80"/>
        <end position="82"/>
    </location>
    <ligand>
        <name>ATP</name>
        <dbReference type="ChEBI" id="CHEBI:30616"/>
        <note>ligand shared between two neighboring subunits of the homotrimer</note>
    </ligand>
</feature>
<proteinExistence type="inferred from homology"/>
<evidence type="ECO:0000256" key="4">
    <source>
        <dbReference type="ARBA" id="ARBA00022475"/>
    </source>
</evidence>
<dbReference type="GO" id="GO:0070588">
    <property type="term" value="P:calcium ion transmembrane transport"/>
    <property type="evidence" value="ECO:0007669"/>
    <property type="project" value="TreeGrafter"/>
</dbReference>
<evidence type="ECO:0000256" key="8">
    <source>
        <dbReference type="ARBA" id="ARBA00023136"/>
    </source>
</evidence>
<keyword evidence="11" id="KW-1071">Ligand-gated ion channel</keyword>
<dbReference type="Pfam" id="PF00864">
    <property type="entry name" value="P2X_receptor"/>
    <property type="match status" value="1"/>
</dbReference>
<dbReference type="GO" id="GO:0033198">
    <property type="term" value="P:response to ATP"/>
    <property type="evidence" value="ECO:0007669"/>
    <property type="project" value="InterPro"/>
</dbReference>
<comment type="similarity">
    <text evidence="2">Belongs to the P2X receptor family.</text>
</comment>
<feature type="binding site" evidence="14">
    <location>
        <position position="326"/>
    </location>
    <ligand>
        <name>ATP</name>
        <dbReference type="ChEBI" id="CHEBI:30616"/>
        <note>ligand shared between two neighboring subunits of the homotrimer</note>
    </ligand>
</feature>
<dbReference type="PANTHER" id="PTHR10125:SF31">
    <property type="entry name" value="P2X RECEPTOR E"/>
    <property type="match status" value="1"/>
</dbReference>
<dbReference type="GO" id="GO:0005524">
    <property type="term" value="F:ATP binding"/>
    <property type="evidence" value="ECO:0007669"/>
    <property type="project" value="UniProtKB-KW"/>
</dbReference>
<feature type="disulfide bond" evidence="15">
    <location>
        <begin position="131"/>
        <end position="181"/>
    </location>
</feature>
<keyword evidence="5 16" id="KW-0812">Transmembrane</keyword>
<dbReference type="AlphaFoldDB" id="A0A1W0WA52"/>
<feature type="binding site" evidence="14">
    <location>
        <begin position="306"/>
        <end position="308"/>
    </location>
    <ligand>
        <name>ATP</name>
        <dbReference type="ChEBI" id="CHEBI:30616"/>
        <note>ligand shared between two neighboring subunits of the homotrimer</note>
    </ligand>
</feature>
<keyword evidence="12" id="KW-0407">Ion channel</keyword>
<organism evidence="17 18">
    <name type="scientific">Hypsibius exemplaris</name>
    <name type="common">Freshwater tardigrade</name>
    <dbReference type="NCBI Taxonomy" id="2072580"/>
    <lineage>
        <taxon>Eukaryota</taxon>
        <taxon>Metazoa</taxon>
        <taxon>Ecdysozoa</taxon>
        <taxon>Tardigrada</taxon>
        <taxon>Eutardigrada</taxon>
        <taxon>Parachela</taxon>
        <taxon>Hypsibioidea</taxon>
        <taxon>Hypsibiidae</taxon>
        <taxon>Hypsibius</taxon>
    </lineage>
</organism>
<evidence type="ECO:0000256" key="1">
    <source>
        <dbReference type="ARBA" id="ARBA00004651"/>
    </source>
</evidence>
<keyword evidence="14" id="KW-0067">ATP-binding</keyword>
<evidence type="ECO:0000256" key="9">
    <source>
        <dbReference type="ARBA" id="ARBA00023157"/>
    </source>
</evidence>
<dbReference type="PIRSF" id="PIRSF005713">
    <property type="entry name" value="P2X_purinoceptor"/>
    <property type="match status" value="1"/>
</dbReference>
<keyword evidence="10" id="KW-0325">Glycoprotein</keyword>
<dbReference type="Gene3D" id="2.60.490.10">
    <property type="entry name" value="atp-gated p2x4 ion channel domain"/>
    <property type="match status" value="1"/>
</dbReference>
<keyword evidence="8 16" id="KW-0472">Membrane</keyword>
<feature type="transmembrane region" description="Helical" evidence="16">
    <location>
        <begin position="348"/>
        <end position="371"/>
    </location>
</feature>
<evidence type="ECO:0000256" key="13">
    <source>
        <dbReference type="ARBA" id="ARBA00036634"/>
    </source>
</evidence>
<protein>
    <submittedName>
        <fullName evidence="17">P2X purinoceptor 4</fullName>
    </submittedName>
</protein>
<dbReference type="NCBIfam" id="TIGR00863">
    <property type="entry name" value="P2X"/>
    <property type="match status" value="1"/>
</dbReference>
<gene>
    <name evidence="17" type="ORF">BV898_13640</name>
</gene>
<evidence type="ECO:0000313" key="18">
    <source>
        <dbReference type="Proteomes" id="UP000192578"/>
    </source>
</evidence>
<evidence type="ECO:0000256" key="10">
    <source>
        <dbReference type="ARBA" id="ARBA00023180"/>
    </source>
</evidence>
<dbReference type="GO" id="GO:0005886">
    <property type="term" value="C:plasma membrane"/>
    <property type="evidence" value="ECO:0007669"/>
    <property type="project" value="UniProtKB-SubCell"/>
</dbReference>
<evidence type="ECO:0000256" key="15">
    <source>
        <dbReference type="PIRSR" id="PIRSR005713-2"/>
    </source>
</evidence>
<dbReference type="PRINTS" id="PR01307">
    <property type="entry name" value="P2XRECEPTOR"/>
</dbReference>
<evidence type="ECO:0000313" key="17">
    <source>
        <dbReference type="EMBL" id="OQV12081.1"/>
    </source>
</evidence>
<dbReference type="OrthoDB" id="494673at2759"/>
<sequence length="390" mass="44097">MQLQSVGKNILGRLTDSAESLKAFLFNYETPRVITVHNYRVGLIYRCVQLCIVTYLLGYVFMWEKSYQEFASVESSVTTKVKGILQGTVIGQKNRKDVWDAADFVFPAQETNAFFIATTVIHTVNQTQSECAEDPNVSRNGIICNGRRDCARGDVAVNGVKTGRCVPWNSTVKTCEISAWCPLEVDEPPSAPLLSSYESLTVLVKNHVAFPKFGVKRRNILDSINQTYLETCRFHPSNHPFCPVFSIKDIVKLAGEDFMETATRGAIIGFGIQWNCDLDFNIDYCRPVYAFRRLDDKDDQIARGWNFRYSRRSVDHNGKDRRDLIKLWGIRFVFNVSGRAGRFSAVNFLLTIGSGIGLLGLASLVCEFLLLTCVRPPHRNDLIQQKFCKV</sequence>
<evidence type="ECO:0000256" key="6">
    <source>
        <dbReference type="ARBA" id="ARBA00022989"/>
    </source>
</evidence>
<dbReference type="GO" id="GO:0004931">
    <property type="term" value="F:extracellularly ATP-gated monoatomic cation channel activity"/>
    <property type="evidence" value="ECO:0007669"/>
    <property type="project" value="InterPro"/>
</dbReference>
<keyword evidence="18" id="KW-1185">Reference proteome</keyword>
<feature type="binding site" evidence="14">
    <location>
        <position position="201"/>
    </location>
    <ligand>
        <name>ATP</name>
        <dbReference type="ChEBI" id="CHEBI:30616"/>
        <note>ligand shared between two neighboring subunits of the homotrimer</note>
    </ligand>
</feature>
<evidence type="ECO:0000256" key="16">
    <source>
        <dbReference type="SAM" id="Phobius"/>
    </source>
</evidence>
<evidence type="ECO:0000256" key="5">
    <source>
        <dbReference type="ARBA" id="ARBA00022692"/>
    </source>
</evidence>
<dbReference type="GO" id="GO:0001614">
    <property type="term" value="F:purinergic nucleotide receptor activity"/>
    <property type="evidence" value="ECO:0007669"/>
    <property type="project" value="InterPro"/>
</dbReference>
<feature type="disulfide bond" evidence="15">
    <location>
        <begin position="150"/>
        <end position="175"/>
    </location>
</feature>
<keyword evidence="9 15" id="KW-1015">Disulfide bond</keyword>
<keyword evidence="7" id="KW-0406">Ion transport</keyword>
<name>A0A1W0WA52_HYPEX</name>
<comment type="subcellular location">
    <subcellularLocation>
        <location evidence="1">Cell membrane</location>
        <topology evidence="1">Multi-pass membrane protein</topology>
    </subcellularLocation>
</comment>
<evidence type="ECO:0000256" key="3">
    <source>
        <dbReference type="ARBA" id="ARBA00022448"/>
    </source>
</evidence>
<dbReference type="GO" id="GO:0098794">
    <property type="term" value="C:postsynapse"/>
    <property type="evidence" value="ECO:0007669"/>
    <property type="project" value="GOC"/>
</dbReference>
<evidence type="ECO:0000256" key="12">
    <source>
        <dbReference type="ARBA" id="ARBA00023303"/>
    </source>
</evidence>
<comment type="caution">
    <text evidence="17">The sequence shown here is derived from an EMBL/GenBank/DDBJ whole genome shotgun (WGS) entry which is preliminary data.</text>
</comment>
<evidence type="ECO:0000256" key="7">
    <source>
        <dbReference type="ARBA" id="ARBA00023065"/>
    </source>
</evidence>
<feature type="disulfide bond" evidence="15">
    <location>
        <begin position="232"/>
        <end position="242"/>
    </location>
</feature>
<evidence type="ECO:0000256" key="14">
    <source>
        <dbReference type="PIRSR" id="PIRSR005713-1"/>
    </source>
</evidence>
<reference evidence="18" key="1">
    <citation type="submission" date="2017-01" db="EMBL/GenBank/DDBJ databases">
        <title>Comparative genomics of anhydrobiosis in the tardigrade Hypsibius dujardini.</title>
        <authorList>
            <person name="Yoshida Y."/>
            <person name="Koutsovoulos G."/>
            <person name="Laetsch D."/>
            <person name="Stevens L."/>
            <person name="Kumar S."/>
            <person name="Horikawa D."/>
            <person name="Ishino K."/>
            <person name="Komine S."/>
            <person name="Tomita M."/>
            <person name="Blaxter M."/>
            <person name="Arakawa K."/>
        </authorList>
    </citation>
    <scope>NUCLEOTIDE SEQUENCE [LARGE SCALE GENOMIC DNA]</scope>
    <source>
        <strain evidence="18">Z151</strain>
    </source>
</reference>
<dbReference type="Proteomes" id="UP000192578">
    <property type="component" value="Unassembled WGS sequence"/>
</dbReference>
<dbReference type="InterPro" id="IPR059116">
    <property type="entry name" value="P2X_receptor"/>
</dbReference>
<dbReference type="EMBL" id="MTYJ01000154">
    <property type="protein sequence ID" value="OQV12081.1"/>
    <property type="molecule type" value="Genomic_DNA"/>
</dbReference>
<comment type="catalytic activity">
    <reaction evidence="13">
        <text>Ca(2+)(in) = Ca(2+)(out)</text>
        <dbReference type="Rhea" id="RHEA:29671"/>
        <dbReference type="ChEBI" id="CHEBI:29108"/>
    </reaction>
</comment>
<feature type="disulfide bond" evidence="15">
    <location>
        <begin position="276"/>
        <end position="285"/>
    </location>
</feature>
<feature type="transmembrane region" description="Helical" evidence="16">
    <location>
        <begin position="43"/>
        <end position="62"/>
    </location>
</feature>
<keyword evidence="14" id="KW-0547">Nucleotide-binding</keyword>
<dbReference type="InterPro" id="IPR001429">
    <property type="entry name" value="P2X_purnocptor"/>
</dbReference>
<accession>A0A1W0WA52</accession>
<evidence type="ECO:0000256" key="2">
    <source>
        <dbReference type="ARBA" id="ARBA00009848"/>
    </source>
</evidence>
<dbReference type="Gene3D" id="1.10.287.940">
    <property type="entry name" value="atp-gated p2x4 ion channel"/>
    <property type="match status" value="1"/>
</dbReference>
<dbReference type="InterPro" id="IPR027309">
    <property type="entry name" value="P2X_extracellular_dom_sf"/>
</dbReference>
<dbReference type="FunFam" id="2.60.490.10:FF:000001">
    <property type="entry name" value="P2X purinoceptor"/>
    <property type="match status" value="1"/>
</dbReference>
<keyword evidence="4" id="KW-1003">Cell membrane</keyword>
<dbReference type="PANTHER" id="PTHR10125">
    <property type="entry name" value="P2X PURINOCEPTOR"/>
    <property type="match status" value="1"/>
</dbReference>
<keyword evidence="6 16" id="KW-1133">Transmembrane helix</keyword>
<keyword evidence="3" id="KW-0813">Transport</keyword>